<evidence type="ECO:0000256" key="11">
    <source>
        <dbReference type="ARBA" id="ARBA00022984"/>
    </source>
</evidence>
<evidence type="ECO:0000256" key="7">
    <source>
        <dbReference type="ARBA" id="ARBA00022679"/>
    </source>
</evidence>
<evidence type="ECO:0000256" key="14">
    <source>
        <dbReference type="ARBA" id="ARBA00023268"/>
    </source>
</evidence>
<evidence type="ECO:0000259" key="19">
    <source>
        <dbReference type="Pfam" id="PF00905"/>
    </source>
</evidence>
<dbReference type="GO" id="GO:0008658">
    <property type="term" value="F:penicillin binding"/>
    <property type="evidence" value="ECO:0007669"/>
    <property type="project" value="InterPro"/>
</dbReference>
<evidence type="ECO:0000256" key="4">
    <source>
        <dbReference type="ARBA" id="ARBA00022645"/>
    </source>
</evidence>
<dbReference type="InterPro" id="IPR012338">
    <property type="entry name" value="Beta-lactam/transpept-like"/>
</dbReference>
<evidence type="ECO:0000256" key="5">
    <source>
        <dbReference type="ARBA" id="ARBA00022670"/>
    </source>
</evidence>
<keyword evidence="22" id="KW-1185">Reference proteome</keyword>
<dbReference type="InterPro" id="IPR001460">
    <property type="entry name" value="PCN-bd_Tpept"/>
</dbReference>
<dbReference type="Gene3D" id="1.10.3810.10">
    <property type="entry name" value="Biosynthetic peptidoglycan transglycosylase-like"/>
    <property type="match status" value="1"/>
</dbReference>
<gene>
    <name evidence="21" type="ORF">H2C83_12070</name>
</gene>
<keyword evidence="14" id="KW-0511">Multifunctional enzyme</keyword>
<dbReference type="GO" id="GO:0008360">
    <property type="term" value="P:regulation of cell shape"/>
    <property type="evidence" value="ECO:0007669"/>
    <property type="project" value="UniProtKB-KW"/>
</dbReference>
<keyword evidence="13" id="KW-0472">Membrane</keyword>
<evidence type="ECO:0000256" key="2">
    <source>
        <dbReference type="ARBA" id="ARBA00007739"/>
    </source>
</evidence>
<keyword evidence="8" id="KW-0812">Transmembrane</keyword>
<dbReference type="SUPFAM" id="SSF56601">
    <property type="entry name" value="beta-lactamase/transpeptidase-like"/>
    <property type="match status" value="1"/>
</dbReference>
<keyword evidence="15" id="KW-0961">Cell wall biogenesis/degradation</keyword>
<comment type="catalytic activity">
    <reaction evidence="16">
        <text>Preferential cleavage: (Ac)2-L-Lys-D-Ala-|-D-Ala. Also transpeptidation of peptidyl-alanyl moieties that are N-acyl substituents of D-alanine.</text>
        <dbReference type="EC" id="3.4.16.4"/>
    </reaction>
</comment>
<dbReference type="GO" id="GO:0008955">
    <property type="term" value="F:peptidoglycan glycosyltransferase activity"/>
    <property type="evidence" value="ECO:0007669"/>
    <property type="project" value="UniProtKB-EC"/>
</dbReference>
<feature type="region of interest" description="Disordered" evidence="18">
    <location>
        <begin position="733"/>
        <end position="761"/>
    </location>
</feature>
<feature type="region of interest" description="Disordered" evidence="18">
    <location>
        <begin position="1"/>
        <end position="42"/>
    </location>
</feature>
<keyword evidence="3" id="KW-1003">Cell membrane</keyword>
<dbReference type="PANTHER" id="PTHR32282">
    <property type="entry name" value="BINDING PROTEIN TRANSPEPTIDASE, PUTATIVE-RELATED"/>
    <property type="match status" value="1"/>
</dbReference>
<feature type="compositionally biased region" description="Basic residues" evidence="18">
    <location>
        <begin position="27"/>
        <end position="42"/>
    </location>
</feature>
<evidence type="ECO:0000256" key="12">
    <source>
        <dbReference type="ARBA" id="ARBA00022989"/>
    </source>
</evidence>
<dbReference type="InterPro" id="IPR036950">
    <property type="entry name" value="PBP_transglycosylase"/>
</dbReference>
<comment type="similarity">
    <text evidence="1">In the C-terminal section; belongs to the transpeptidase family.</text>
</comment>
<evidence type="ECO:0000259" key="20">
    <source>
        <dbReference type="Pfam" id="PF00912"/>
    </source>
</evidence>
<evidence type="ECO:0000313" key="22">
    <source>
        <dbReference type="Proteomes" id="UP000538292"/>
    </source>
</evidence>
<evidence type="ECO:0000256" key="10">
    <source>
        <dbReference type="ARBA" id="ARBA00022960"/>
    </source>
</evidence>
<keyword evidence="7" id="KW-0808">Transferase</keyword>
<keyword evidence="6" id="KW-0328">Glycosyltransferase</keyword>
<dbReference type="InterPro" id="IPR001264">
    <property type="entry name" value="Glyco_trans_51"/>
</dbReference>
<dbReference type="RefSeq" id="WP_181741173.1">
    <property type="nucleotide sequence ID" value="NZ_JACEOL010000038.1"/>
</dbReference>
<feature type="compositionally biased region" description="Basic and acidic residues" evidence="18">
    <location>
        <begin position="800"/>
        <end position="820"/>
    </location>
</feature>
<dbReference type="Pfam" id="PF00912">
    <property type="entry name" value="Transgly"/>
    <property type="match status" value="1"/>
</dbReference>
<keyword evidence="4" id="KW-0121">Carboxypeptidase</keyword>
<proteinExistence type="inferred from homology"/>
<protein>
    <submittedName>
        <fullName evidence="21">Transglycosylase domain-containing protein</fullName>
    </submittedName>
</protein>
<dbReference type="EMBL" id="JACEOL010000038">
    <property type="protein sequence ID" value="MBA4603040.1"/>
    <property type="molecule type" value="Genomic_DNA"/>
</dbReference>
<evidence type="ECO:0000256" key="17">
    <source>
        <dbReference type="ARBA" id="ARBA00049902"/>
    </source>
</evidence>
<dbReference type="Proteomes" id="UP000538292">
    <property type="component" value="Unassembled WGS sequence"/>
</dbReference>
<sequence length="856" mass="95352">MDDFRRVSMRSGYNPMPPRSRSERIGPRSRSRRSGGGRKPPKTGWRRFISWKWVILVLITSMLLMVGGCSAIMLSQGSYNLAKMKKGNMPFSSELYDSNNQLVATLGSKQREWADIKELNKVNPLLVKTFVKTEDRRFYDHIGVDFEGLSRAVVKNIIAMGAAEGASTITQQVCKNIILEDSEKTITRKVKELGCALNLEKEYEKDQILEAYLNFIGFGGRIAGVRMASKVYFDKDPVKEQLKPEEVAMLAGMPKAPNKYNPVKNPEKAKQRRNVVLTQVMPVDDVMEPLISQEEADRLAQTPLDTCKTCENNLIKRGKYDAYKDVVIEELDKVYGYNEEELERAGLKIYTGLNMKAQEAVEEALKEDSLFKNNSGEKLEGADASITMVDPETGLIRAIGGGRDYKPGYRNRATEDPVQPGSTIKPLTVYSPAIQDLNYNEYYKVEDKKVDFAGDWNPSNYSGGPKGEVTMNYMVENSLNLSTIHLLREVTLDRAFEYGQKLGLDLKPDDKGYAPLALGGLSHGVTSRQMAQAYSVFPNKGSYKNTRTIVKVMRGDEVLEPKNPISDEEKKVFSEKTAYWMTRMLEDVITNGSGKKASLNNGWDVAGKTGTIQDGQAGWFVGYTPNLVMSVNVFYPQGGQENTYLTGGSAPADIFGYVMKRALEGEQPQKFRFNAPEPTEPFELKTPQLSATAQSDGILLQWGAQDPRVKFQVWRAKEGQDFQLIKELPGNVGQYKDPVQPPKSGNFFENMFGGGDSQPQPETYRYKVIAIDTSKPDDQKESGVVTVVLNPQGSEEPNQDQDKDKDKDQDPNEPGNDDKFPPIGGTPDDGGTDNSDDGTGSGNNRGNGNDKDDGWW</sequence>
<keyword evidence="10" id="KW-0133">Cell shape</keyword>
<evidence type="ECO:0000256" key="9">
    <source>
        <dbReference type="ARBA" id="ARBA00022801"/>
    </source>
</evidence>
<dbReference type="GO" id="GO:0009002">
    <property type="term" value="F:serine-type D-Ala-D-Ala carboxypeptidase activity"/>
    <property type="evidence" value="ECO:0007669"/>
    <property type="project" value="UniProtKB-EC"/>
</dbReference>
<feature type="domain" description="Glycosyl transferase family 51" evidence="20">
    <location>
        <begin position="101"/>
        <end position="280"/>
    </location>
</feature>
<comment type="similarity">
    <text evidence="2">In the N-terminal section; belongs to the glycosyltransferase 51 family.</text>
</comment>
<dbReference type="Pfam" id="PF00905">
    <property type="entry name" value="Transpeptidase"/>
    <property type="match status" value="1"/>
</dbReference>
<dbReference type="InterPro" id="IPR023346">
    <property type="entry name" value="Lysozyme-like_dom_sf"/>
</dbReference>
<dbReference type="Gene3D" id="2.60.40.10">
    <property type="entry name" value="Immunoglobulins"/>
    <property type="match status" value="1"/>
</dbReference>
<feature type="domain" description="Penicillin-binding protein transpeptidase" evidence="19">
    <location>
        <begin position="385"/>
        <end position="659"/>
    </location>
</feature>
<evidence type="ECO:0000256" key="1">
    <source>
        <dbReference type="ARBA" id="ARBA00007090"/>
    </source>
</evidence>
<evidence type="ECO:0000313" key="21">
    <source>
        <dbReference type="EMBL" id="MBA4603040.1"/>
    </source>
</evidence>
<dbReference type="SUPFAM" id="SSF53955">
    <property type="entry name" value="Lysozyme-like"/>
    <property type="match status" value="1"/>
</dbReference>
<dbReference type="Gene3D" id="3.40.710.10">
    <property type="entry name" value="DD-peptidase/beta-lactamase superfamily"/>
    <property type="match status" value="1"/>
</dbReference>
<dbReference type="PANTHER" id="PTHR32282:SF32">
    <property type="entry name" value="PENICILLIN-BINDING PROTEIN 2A"/>
    <property type="match status" value="1"/>
</dbReference>
<evidence type="ECO:0000256" key="3">
    <source>
        <dbReference type="ARBA" id="ARBA00022475"/>
    </source>
</evidence>
<evidence type="ECO:0000256" key="15">
    <source>
        <dbReference type="ARBA" id="ARBA00023316"/>
    </source>
</evidence>
<evidence type="ECO:0000256" key="6">
    <source>
        <dbReference type="ARBA" id="ARBA00022676"/>
    </source>
</evidence>
<evidence type="ECO:0000256" key="16">
    <source>
        <dbReference type="ARBA" id="ARBA00034000"/>
    </source>
</evidence>
<dbReference type="InterPro" id="IPR050396">
    <property type="entry name" value="Glycosyltr_51/Transpeptidase"/>
</dbReference>
<keyword evidence="5" id="KW-0645">Protease</keyword>
<reference evidence="21 22" key="1">
    <citation type="submission" date="2020-07" db="EMBL/GenBank/DDBJ databases">
        <title>Thermoactinomyces phylogeny.</title>
        <authorList>
            <person name="Dunlap C."/>
        </authorList>
    </citation>
    <scope>NUCLEOTIDE SEQUENCE [LARGE SCALE GENOMIC DNA]</scope>
    <source>
        <strain evidence="21 22">AMNI-1</strain>
    </source>
</reference>
<comment type="catalytic activity">
    <reaction evidence="17">
        <text>[GlcNAc-(1-&gt;4)-Mur2Ac(oyl-L-Ala-gamma-D-Glu-L-Lys-D-Ala-D-Ala)](n)-di-trans,octa-cis-undecaprenyl diphosphate + beta-D-GlcNAc-(1-&gt;4)-Mur2Ac(oyl-L-Ala-gamma-D-Glu-L-Lys-D-Ala-D-Ala)-di-trans,octa-cis-undecaprenyl diphosphate = [GlcNAc-(1-&gt;4)-Mur2Ac(oyl-L-Ala-gamma-D-Glu-L-Lys-D-Ala-D-Ala)](n+1)-di-trans,octa-cis-undecaprenyl diphosphate + di-trans,octa-cis-undecaprenyl diphosphate + H(+)</text>
        <dbReference type="Rhea" id="RHEA:23708"/>
        <dbReference type="Rhea" id="RHEA-COMP:9602"/>
        <dbReference type="Rhea" id="RHEA-COMP:9603"/>
        <dbReference type="ChEBI" id="CHEBI:15378"/>
        <dbReference type="ChEBI" id="CHEBI:58405"/>
        <dbReference type="ChEBI" id="CHEBI:60033"/>
        <dbReference type="ChEBI" id="CHEBI:78435"/>
        <dbReference type="EC" id="2.4.99.28"/>
    </reaction>
</comment>
<organism evidence="21 22">
    <name type="scientific">Thermoactinomyces mirandus</name>
    <dbReference type="NCBI Taxonomy" id="2756294"/>
    <lineage>
        <taxon>Bacteria</taxon>
        <taxon>Bacillati</taxon>
        <taxon>Bacillota</taxon>
        <taxon>Bacilli</taxon>
        <taxon>Bacillales</taxon>
        <taxon>Thermoactinomycetaceae</taxon>
        <taxon>Thermoactinomyces</taxon>
    </lineage>
</organism>
<keyword evidence="9" id="KW-0378">Hydrolase</keyword>
<name>A0A7W1XU34_9BACL</name>
<evidence type="ECO:0000256" key="8">
    <source>
        <dbReference type="ARBA" id="ARBA00022692"/>
    </source>
</evidence>
<accession>A0A7W1XU34</accession>
<dbReference type="GO" id="GO:0006508">
    <property type="term" value="P:proteolysis"/>
    <property type="evidence" value="ECO:0007669"/>
    <property type="project" value="UniProtKB-KW"/>
</dbReference>
<evidence type="ECO:0000256" key="18">
    <source>
        <dbReference type="SAM" id="MobiDB-lite"/>
    </source>
</evidence>
<dbReference type="FunFam" id="1.10.3810.10:FF:000001">
    <property type="entry name" value="Penicillin-binding protein 1A"/>
    <property type="match status" value="1"/>
</dbReference>
<keyword evidence="12" id="KW-1133">Transmembrane helix</keyword>
<evidence type="ECO:0000256" key="13">
    <source>
        <dbReference type="ARBA" id="ARBA00023136"/>
    </source>
</evidence>
<dbReference type="GO" id="GO:0030288">
    <property type="term" value="C:outer membrane-bounded periplasmic space"/>
    <property type="evidence" value="ECO:0007669"/>
    <property type="project" value="TreeGrafter"/>
</dbReference>
<keyword evidence="11" id="KW-0573">Peptidoglycan synthesis</keyword>
<dbReference type="GO" id="GO:0071555">
    <property type="term" value="P:cell wall organization"/>
    <property type="evidence" value="ECO:0007669"/>
    <property type="project" value="UniProtKB-KW"/>
</dbReference>
<feature type="region of interest" description="Disordered" evidence="18">
    <location>
        <begin position="788"/>
        <end position="856"/>
    </location>
</feature>
<dbReference type="GO" id="GO:0009252">
    <property type="term" value="P:peptidoglycan biosynthetic process"/>
    <property type="evidence" value="ECO:0007669"/>
    <property type="project" value="UniProtKB-KW"/>
</dbReference>
<dbReference type="AlphaFoldDB" id="A0A7W1XU34"/>
<dbReference type="InterPro" id="IPR013783">
    <property type="entry name" value="Ig-like_fold"/>
</dbReference>
<comment type="caution">
    <text evidence="21">The sequence shown here is derived from an EMBL/GenBank/DDBJ whole genome shotgun (WGS) entry which is preliminary data.</text>
</comment>